<feature type="compositionally biased region" description="Polar residues" evidence="3">
    <location>
        <begin position="288"/>
        <end position="297"/>
    </location>
</feature>
<organism evidence="5">
    <name type="scientific">Daphnia magna</name>
    <dbReference type="NCBI Taxonomy" id="35525"/>
    <lineage>
        <taxon>Eukaryota</taxon>
        <taxon>Metazoa</taxon>
        <taxon>Ecdysozoa</taxon>
        <taxon>Arthropoda</taxon>
        <taxon>Crustacea</taxon>
        <taxon>Branchiopoda</taxon>
        <taxon>Diplostraca</taxon>
        <taxon>Cladocera</taxon>
        <taxon>Anomopoda</taxon>
        <taxon>Daphniidae</taxon>
        <taxon>Daphnia</taxon>
    </lineage>
</organism>
<dbReference type="GO" id="GO:0006508">
    <property type="term" value="P:proteolysis"/>
    <property type="evidence" value="ECO:0007669"/>
    <property type="project" value="UniProtKB-KW"/>
</dbReference>
<feature type="region of interest" description="Disordered" evidence="3">
    <location>
        <begin position="1"/>
        <end position="432"/>
    </location>
</feature>
<dbReference type="InterPro" id="IPR038765">
    <property type="entry name" value="Papain-like_cys_pep_sf"/>
</dbReference>
<dbReference type="GO" id="GO:0016579">
    <property type="term" value="P:protein deubiquitination"/>
    <property type="evidence" value="ECO:0007669"/>
    <property type="project" value="InterPro"/>
</dbReference>
<dbReference type="PROSITE" id="PS00972">
    <property type="entry name" value="USP_1"/>
    <property type="match status" value="1"/>
</dbReference>
<feature type="compositionally biased region" description="Low complexity" evidence="3">
    <location>
        <begin position="355"/>
        <end position="367"/>
    </location>
</feature>
<keyword evidence="2 5" id="KW-0378">Hydrolase</keyword>
<dbReference type="Pfam" id="PF00443">
    <property type="entry name" value="UCH"/>
    <property type="match status" value="1"/>
</dbReference>
<comment type="catalytic activity">
    <reaction evidence="1 2">
        <text>Thiol-dependent hydrolysis of ester, thioester, amide, peptide and isopeptide bonds formed by the C-terminal Gly of ubiquitin (a 76-residue protein attached to proteins as an intracellular targeting signal).</text>
        <dbReference type="EC" id="3.4.19.12"/>
    </reaction>
</comment>
<keyword evidence="2" id="KW-0833">Ubl conjugation pathway</keyword>
<accession>A0A0P6DBI0</accession>
<evidence type="ECO:0000256" key="1">
    <source>
        <dbReference type="ARBA" id="ARBA00000707"/>
    </source>
</evidence>
<feature type="compositionally biased region" description="Basic and acidic residues" evidence="3">
    <location>
        <begin position="229"/>
        <end position="268"/>
    </location>
</feature>
<dbReference type="AlphaFoldDB" id="A0A0P6DBI0"/>
<feature type="compositionally biased region" description="Low complexity" evidence="3">
    <location>
        <begin position="1"/>
        <end position="25"/>
    </location>
</feature>
<keyword evidence="2" id="KW-0645">Protease</keyword>
<dbReference type="EC" id="3.4.19.12" evidence="2"/>
<dbReference type="SUPFAM" id="SSF54001">
    <property type="entry name" value="Cysteine proteinases"/>
    <property type="match status" value="1"/>
</dbReference>
<comment type="similarity">
    <text evidence="2">Belongs to the peptidase C19 family.</text>
</comment>
<dbReference type="FunFam" id="3.90.70.10:FF:000083">
    <property type="entry name" value="Uncharacterized protein, isoform B"/>
    <property type="match status" value="1"/>
</dbReference>
<dbReference type="InterPro" id="IPR050185">
    <property type="entry name" value="Ub_carboxyl-term_hydrolase"/>
</dbReference>
<dbReference type="OrthoDB" id="10009867at2759"/>
<keyword evidence="2" id="KW-0788">Thiol protease</keyword>
<feature type="compositionally biased region" description="Low complexity" evidence="3">
    <location>
        <begin position="32"/>
        <end position="108"/>
    </location>
</feature>
<feature type="domain" description="USP" evidence="4">
    <location>
        <begin position="435"/>
        <end position="777"/>
    </location>
</feature>
<dbReference type="PROSITE" id="PS50235">
    <property type="entry name" value="USP_3"/>
    <property type="match status" value="1"/>
</dbReference>
<protein>
    <recommendedName>
        <fullName evidence="2">Ubiquitin carboxyl-terminal hydrolase</fullName>
        <ecNumber evidence="2">3.4.19.12</ecNumber>
    </recommendedName>
</protein>
<evidence type="ECO:0000256" key="3">
    <source>
        <dbReference type="SAM" id="MobiDB-lite"/>
    </source>
</evidence>
<feature type="compositionally biased region" description="Basic and acidic residues" evidence="3">
    <location>
        <begin position="188"/>
        <end position="204"/>
    </location>
</feature>
<feature type="compositionally biased region" description="Polar residues" evidence="3">
    <location>
        <begin position="155"/>
        <end position="166"/>
    </location>
</feature>
<dbReference type="InterPro" id="IPR001394">
    <property type="entry name" value="Peptidase_C19_UCH"/>
</dbReference>
<dbReference type="GO" id="GO:0004843">
    <property type="term" value="F:cysteine-type deubiquitinase activity"/>
    <property type="evidence" value="ECO:0007669"/>
    <property type="project" value="UniProtKB-UniRule"/>
</dbReference>
<reference evidence="5" key="1">
    <citation type="submission" date="2015-10" db="EMBL/GenBank/DDBJ databases">
        <title>EvidentialGene: Evidence-directed Construction of Complete mRNA Transcriptomes without Genomes.</title>
        <authorList>
            <person name="Gilbert D.G."/>
        </authorList>
    </citation>
    <scope>NUCLEOTIDE SEQUENCE</scope>
</reference>
<feature type="compositionally biased region" description="Basic and acidic residues" evidence="3">
    <location>
        <begin position="125"/>
        <end position="135"/>
    </location>
</feature>
<evidence type="ECO:0000259" key="4">
    <source>
        <dbReference type="PROSITE" id="PS50235"/>
    </source>
</evidence>
<sequence length="783" mass="86112">MPVLTSSTSSPSRRLGGSYTSYSSSYGGGGSSYSRSSSTFSSSTTGRTSSLDRSPYSSSYVSSSYKYTSPSVSITRDYSVSSRPPISSTRTSSSLYSSSSTRTSPARSYFSSRKSTSEDGASGSRNRETQSETRDLSTNSNNNYLNGNIKKSRDYSSNFVPSSTLSKYRAERASLTNGSSSISSRTKYSSERDPEVPKISDRIRNFQPSKSVGETPVFRSRFLRSSQPDADKKERQEAENAEDVRPTVSDLRRRYDQNRNHVTPERSRTPAATSTVFSSKPPIGGSKLNRTTASGYGSDSDESVELDGRSTPVNQRLAAVGPAVRAQNSQAPDRIVNGDRASPARPAVTKDVARSSSPSTLSSSSDGDNQDGGHLSAIRSSATSAKLGGARASRHSISDSVDQTSETSSPKLAPRSRTCSSSQSKTTSKESTGLVGLRNIGNTCFMNSVLQCLSNTRSVLEYVISNEYTNHINTSTSSMNGALIKAFAIVLAELWKKDEDEDDSYSSSAVNPTALKSQIQKFAPRFMGYNQQDAQEFLRYLLEGLHEDVNRIAVKPRPLEHDISDDLSDSEKAMESWKRYLRRDDSKIVDLFVGQLKSTLQCTVCGHCSVTFDPFWDLSLPIPPSSKSSVKLYHCLDLFGKEEILDGDEKPTCAKCQTRRKCTKKFTIHKFPQILVLHLKRFSPGERFRKLDASVDFPLTDLDMSAYTSPGIKQLPCSYQLYGVINHSGSAYSGHYTASCRHPFSGNWHEYNDSRISNLTPQRVVSSEAYLLFYELESNDARL</sequence>
<feature type="compositionally biased region" description="Low complexity" evidence="3">
    <location>
        <begin position="139"/>
        <end position="148"/>
    </location>
</feature>
<dbReference type="InterPro" id="IPR028889">
    <property type="entry name" value="USP"/>
</dbReference>
<dbReference type="InterPro" id="IPR018200">
    <property type="entry name" value="USP_CS"/>
</dbReference>
<dbReference type="PANTHER" id="PTHR21646:SF23">
    <property type="entry name" value="UBIQUITIN CARBOXYL-TERMINAL HYDROLASE USP2"/>
    <property type="match status" value="1"/>
</dbReference>
<evidence type="ECO:0000313" key="5">
    <source>
        <dbReference type="EMBL" id="JAN14544.1"/>
    </source>
</evidence>
<feature type="compositionally biased region" description="Low complexity" evidence="3">
    <location>
        <begin position="415"/>
        <end position="432"/>
    </location>
</feature>
<dbReference type="PROSITE" id="PS00973">
    <property type="entry name" value="USP_2"/>
    <property type="match status" value="1"/>
</dbReference>
<proteinExistence type="inferred from homology"/>
<dbReference type="PANTHER" id="PTHR21646">
    <property type="entry name" value="UBIQUITIN CARBOXYL-TERMINAL HYDROLASE"/>
    <property type="match status" value="1"/>
</dbReference>
<feature type="compositionally biased region" description="Polar residues" evidence="3">
    <location>
        <begin position="398"/>
        <end position="410"/>
    </location>
</feature>
<dbReference type="EMBL" id="GDIQ01030344">
    <property type="protein sequence ID" value="JAN64393.1"/>
    <property type="molecule type" value="Transcribed_RNA"/>
</dbReference>
<dbReference type="EMBL" id="GDIQ01080193">
    <property type="protein sequence ID" value="JAN14544.1"/>
    <property type="molecule type" value="Transcribed_RNA"/>
</dbReference>
<dbReference type="Gene3D" id="3.90.70.10">
    <property type="entry name" value="Cysteine proteinases"/>
    <property type="match status" value="1"/>
</dbReference>
<name>A0A0P6DBI0_9CRUS</name>
<dbReference type="CDD" id="cd02674">
    <property type="entry name" value="Peptidase_C19R"/>
    <property type="match status" value="1"/>
</dbReference>
<evidence type="ECO:0000256" key="2">
    <source>
        <dbReference type="RuleBase" id="RU366025"/>
    </source>
</evidence>